<reference evidence="1" key="1">
    <citation type="submission" date="2014-11" db="EMBL/GenBank/DDBJ databases">
        <authorList>
            <person name="Amaro Gonzalez C."/>
        </authorList>
    </citation>
    <scope>NUCLEOTIDE SEQUENCE</scope>
</reference>
<accession>A0A0E9QEG9</accession>
<reference evidence="1" key="2">
    <citation type="journal article" date="2015" name="Fish Shellfish Immunol.">
        <title>Early steps in the European eel (Anguilla anguilla)-Vibrio vulnificus interaction in the gills: Role of the RtxA13 toxin.</title>
        <authorList>
            <person name="Callol A."/>
            <person name="Pajuelo D."/>
            <person name="Ebbesson L."/>
            <person name="Teles M."/>
            <person name="MacKenzie S."/>
            <person name="Amaro C."/>
        </authorList>
    </citation>
    <scope>NUCLEOTIDE SEQUENCE</scope>
</reference>
<dbReference type="AlphaFoldDB" id="A0A0E9QEG9"/>
<organism evidence="1">
    <name type="scientific">Anguilla anguilla</name>
    <name type="common">European freshwater eel</name>
    <name type="synonym">Muraena anguilla</name>
    <dbReference type="NCBI Taxonomy" id="7936"/>
    <lineage>
        <taxon>Eukaryota</taxon>
        <taxon>Metazoa</taxon>
        <taxon>Chordata</taxon>
        <taxon>Craniata</taxon>
        <taxon>Vertebrata</taxon>
        <taxon>Euteleostomi</taxon>
        <taxon>Actinopterygii</taxon>
        <taxon>Neopterygii</taxon>
        <taxon>Teleostei</taxon>
        <taxon>Anguilliformes</taxon>
        <taxon>Anguillidae</taxon>
        <taxon>Anguilla</taxon>
    </lineage>
</organism>
<dbReference type="EMBL" id="GBXM01093336">
    <property type="protein sequence ID" value="JAH15241.1"/>
    <property type="molecule type" value="Transcribed_RNA"/>
</dbReference>
<name>A0A0E9QEG9_ANGAN</name>
<protein>
    <submittedName>
        <fullName evidence="1">Uncharacterized protein</fullName>
    </submittedName>
</protein>
<evidence type="ECO:0000313" key="1">
    <source>
        <dbReference type="EMBL" id="JAH15241.1"/>
    </source>
</evidence>
<sequence length="46" mass="5355">MLYYIHFFFRVQKAFSLPVTVMCWIKGTVSSNSGPAMEKCIHKMAR</sequence>
<proteinExistence type="predicted"/>